<sequence length="308" mass="32278">MPLPTIARRAGRVAVAGAVTLPLVAVPALAADAAAAGPSGVNAKSAILFDSGTRKVKWGRAVDTKRPIGSITKLMTAVVVVRAGGLDRKITVKQKYIDYAVRHGGSMAKLRAGDKLTARQLLNGLLLPSGCDAAYALADVYGPGWRGFVAKMNKAAAALKMTRTHYANFDGLPWPSDTATYSTARDLTRLGYYAMTKADIRAVVARRTYTLPSGGGHHAYSWLTTNRLIGSYKGAIGVKTGHTNASGYSLLFSAKRGSKTYLGVVLNSSTTSEAARFTDAAKVLNWGFGVKAAAAYTPPAVVSGANVD</sequence>
<evidence type="ECO:0000256" key="4">
    <source>
        <dbReference type="ARBA" id="ARBA00022960"/>
    </source>
</evidence>
<evidence type="ECO:0000256" key="2">
    <source>
        <dbReference type="ARBA" id="ARBA00022729"/>
    </source>
</evidence>
<keyword evidence="3" id="KW-0378">Hydrolase</keyword>
<organism evidence="10 11">
    <name type="scientific">Actinomadura parmotrematis</name>
    <dbReference type="NCBI Taxonomy" id="2864039"/>
    <lineage>
        <taxon>Bacteria</taxon>
        <taxon>Bacillati</taxon>
        <taxon>Actinomycetota</taxon>
        <taxon>Actinomycetes</taxon>
        <taxon>Streptosporangiales</taxon>
        <taxon>Thermomonosporaceae</taxon>
        <taxon>Actinomadura</taxon>
    </lineage>
</organism>
<keyword evidence="10" id="KW-0645">Protease</keyword>
<evidence type="ECO:0000256" key="6">
    <source>
        <dbReference type="ARBA" id="ARBA00023316"/>
    </source>
</evidence>
<dbReference type="InterPro" id="IPR018044">
    <property type="entry name" value="Peptidase_S11"/>
</dbReference>
<keyword evidence="4" id="KW-0133">Cell shape</keyword>
<reference evidence="10 11" key="1">
    <citation type="submission" date="2021-07" db="EMBL/GenBank/DDBJ databases">
        <title>Actinomadura sp. PM05-2 isolated from lichen.</title>
        <authorList>
            <person name="Somphong A."/>
            <person name="Phongsopitanun W."/>
            <person name="Tanasupawat S."/>
            <person name="Peongsungnone V."/>
        </authorList>
    </citation>
    <scope>NUCLEOTIDE SEQUENCE [LARGE SCALE GENOMIC DNA]</scope>
    <source>
        <strain evidence="10 11">PM05-2</strain>
    </source>
</reference>
<keyword evidence="5" id="KW-0573">Peptidoglycan synthesis</keyword>
<dbReference type="Pfam" id="PF00768">
    <property type="entry name" value="Peptidase_S11"/>
    <property type="match status" value="1"/>
</dbReference>
<evidence type="ECO:0000256" key="8">
    <source>
        <dbReference type="SAM" id="SignalP"/>
    </source>
</evidence>
<dbReference type="Proteomes" id="UP000774570">
    <property type="component" value="Unassembled WGS sequence"/>
</dbReference>
<evidence type="ECO:0000256" key="1">
    <source>
        <dbReference type="ARBA" id="ARBA00007164"/>
    </source>
</evidence>
<comment type="caution">
    <text evidence="10">The sequence shown here is derived from an EMBL/GenBank/DDBJ whole genome shotgun (WGS) entry which is preliminary data.</text>
</comment>
<evidence type="ECO:0000313" key="11">
    <source>
        <dbReference type="Proteomes" id="UP000774570"/>
    </source>
</evidence>
<keyword evidence="10" id="KW-0121">Carboxypeptidase</keyword>
<keyword evidence="11" id="KW-1185">Reference proteome</keyword>
<dbReference type="InterPro" id="IPR001967">
    <property type="entry name" value="Peptidase_S11_N"/>
</dbReference>
<evidence type="ECO:0000256" key="7">
    <source>
        <dbReference type="RuleBase" id="RU004016"/>
    </source>
</evidence>
<dbReference type="RefSeq" id="WP_220162305.1">
    <property type="nucleotide sequence ID" value="NZ_JAIBOA010000001.1"/>
</dbReference>
<dbReference type="PRINTS" id="PR00725">
    <property type="entry name" value="DADACBPTASE1"/>
</dbReference>
<protein>
    <submittedName>
        <fullName evidence="10">D-alanyl-D-alanine carboxypeptidase</fullName>
    </submittedName>
</protein>
<proteinExistence type="inferred from homology"/>
<evidence type="ECO:0000259" key="9">
    <source>
        <dbReference type="Pfam" id="PF00768"/>
    </source>
</evidence>
<dbReference type="SUPFAM" id="SSF56601">
    <property type="entry name" value="beta-lactamase/transpeptidase-like"/>
    <property type="match status" value="1"/>
</dbReference>
<feature type="chain" id="PRO_5045914761" evidence="8">
    <location>
        <begin position="31"/>
        <end position="308"/>
    </location>
</feature>
<feature type="signal peptide" evidence="8">
    <location>
        <begin position="1"/>
        <end position="30"/>
    </location>
</feature>
<evidence type="ECO:0000256" key="5">
    <source>
        <dbReference type="ARBA" id="ARBA00022984"/>
    </source>
</evidence>
<dbReference type="InterPro" id="IPR012338">
    <property type="entry name" value="Beta-lactam/transpept-like"/>
</dbReference>
<name>A0ABS7FKR2_9ACTN</name>
<accession>A0ABS7FKR2</accession>
<dbReference type="EMBL" id="JAIBOA010000001">
    <property type="protein sequence ID" value="MBW8480944.1"/>
    <property type="molecule type" value="Genomic_DNA"/>
</dbReference>
<evidence type="ECO:0000313" key="10">
    <source>
        <dbReference type="EMBL" id="MBW8480944.1"/>
    </source>
</evidence>
<dbReference type="PANTHER" id="PTHR21581">
    <property type="entry name" value="D-ALANYL-D-ALANINE CARBOXYPEPTIDASE"/>
    <property type="match status" value="1"/>
</dbReference>
<gene>
    <name evidence="10" type="ORF">K1Y72_01090</name>
</gene>
<evidence type="ECO:0000256" key="3">
    <source>
        <dbReference type="ARBA" id="ARBA00022801"/>
    </source>
</evidence>
<keyword evidence="2 8" id="KW-0732">Signal</keyword>
<dbReference type="PANTHER" id="PTHR21581:SF33">
    <property type="entry name" value="D-ALANYL-D-ALANINE CARBOXYPEPTIDASE DACB"/>
    <property type="match status" value="1"/>
</dbReference>
<keyword evidence="6" id="KW-0961">Cell wall biogenesis/degradation</keyword>
<comment type="similarity">
    <text evidence="1 7">Belongs to the peptidase S11 family.</text>
</comment>
<dbReference type="GO" id="GO:0004180">
    <property type="term" value="F:carboxypeptidase activity"/>
    <property type="evidence" value="ECO:0007669"/>
    <property type="project" value="UniProtKB-KW"/>
</dbReference>
<feature type="domain" description="Peptidase S11 D-alanyl-D-alanine carboxypeptidase A N-terminal" evidence="9">
    <location>
        <begin position="36"/>
        <end position="269"/>
    </location>
</feature>
<dbReference type="Gene3D" id="3.40.710.10">
    <property type="entry name" value="DD-peptidase/beta-lactamase superfamily"/>
    <property type="match status" value="1"/>
</dbReference>